<proteinExistence type="predicted"/>
<keyword evidence="2" id="KW-1185">Reference proteome</keyword>
<dbReference type="Proteomes" id="UP000717328">
    <property type="component" value="Unassembled WGS sequence"/>
</dbReference>
<comment type="caution">
    <text evidence="1">The sequence shown here is derived from an EMBL/GenBank/DDBJ whole genome shotgun (WGS) entry which is preliminary data.</text>
</comment>
<dbReference type="AlphaFoldDB" id="A0A9P7FN85"/>
<reference evidence="1" key="2">
    <citation type="submission" date="2021-10" db="EMBL/GenBank/DDBJ databases">
        <title>Phylogenomics reveals ancestral predisposition of the termite-cultivated fungus Termitomyces towards a domesticated lifestyle.</title>
        <authorList>
            <person name="Auxier B."/>
            <person name="Grum-Grzhimaylo A."/>
            <person name="Cardenas M.E."/>
            <person name="Lodge J.D."/>
            <person name="Laessoe T."/>
            <person name="Pedersen O."/>
            <person name="Smith M.E."/>
            <person name="Kuyper T.W."/>
            <person name="Franco-Molano E.A."/>
            <person name="Baroni T.J."/>
            <person name="Aanen D.K."/>
        </authorList>
    </citation>
    <scope>NUCLEOTIDE SEQUENCE</scope>
    <source>
        <strain evidence="1">D49</strain>
    </source>
</reference>
<sequence>MMTRTAQDEYDTNIDILTRTNYRLSAAQVNTVSELLNRSVTLLIIGEISRRKLEKDHFSQAMSDLEKTTARLHAQINQFKYLLAPVRLLPIEILMEIFLYTAAHEPQACIPLLNQAPISISQVCSTWRRASLLCPTLWSRLSLSFNKYKTRSNASIELMTLWYSRADARPISFLLSCRSGRIVKEITAALVPFSHRFSHLSLDVDHLEDLKEFLSQCDTVLASLKKVKIYIKYAPTELYTVNLFRCAPALRDATLNIRSDMLAISSSFGFPWSQLTHLNLLHRITPHAFAHIILQCPQLVHAQLSVNIQQGSLLSPPEKPRDLAVLAHLVKLRLRIYGDGRHYDIVESTMAHLAFPAMKNFEVCGDTADFPASLIIPSLHTNNISICAAGANLLTRLVLVSVYCHADSEFASMLRACTALESLAIQAIAEHTQILAVLLEPTDNIPPPSLPSLTSFVLVIEVIGAPSLPTKLNCLIRAWTSNPARCHPFGAFTIYSSEIVDADLGIVEEVFREIRVLLGPWREIDEPDGCVAIAHSGMVLRTRHVSPRFTLTGKDDHWLGVDWPKD</sequence>
<dbReference type="OrthoDB" id="3365698at2759"/>
<protein>
    <recommendedName>
        <fullName evidence="3">F-box domain-containing protein</fullName>
    </recommendedName>
</protein>
<dbReference type="Gene3D" id="3.80.10.10">
    <property type="entry name" value="Ribonuclease Inhibitor"/>
    <property type="match status" value="1"/>
</dbReference>
<evidence type="ECO:0000313" key="2">
    <source>
        <dbReference type="Proteomes" id="UP000717328"/>
    </source>
</evidence>
<name>A0A9P7FN85_9AGAR</name>
<evidence type="ECO:0000313" key="1">
    <source>
        <dbReference type="EMBL" id="KAG5635003.1"/>
    </source>
</evidence>
<gene>
    <name evidence="1" type="ORF">H0H81_012739</name>
</gene>
<organism evidence="1 2">
    <name type="scientific">Sphagnurus paluster</name>
    <dbReference type="NCBI Taxonomy" id="117069"/>
    <lineage>
        <taxon>Eukaryota</taxon>
        <taxon>Fungi</taxon>
        <taxon>Dikarya</taxon>
        <taxon>Basidiomycota</taxon>
        <taxon>Agaricomycotina</taxon>
        <taxon>Agaricomycetes</taxon>
        <taxon>Agaricomycetidae</taxon>
        <taxon>Agaricales</taxon>
        <taxon>Tricholomatineae</taxon>
        <taxon>Lyophyllaceae</taxon>
        <taxon>Sphagnurus</taxon>
    </lineage>
</organism>
<dbReference type="Gene3D" id="1.20.1280.50">
    <property type="match status" value="1"/>
</dbReference>
<dbReference type="InterPro" id="IPR032675">
    <property type="entry name" value="LRR_dom_sf"/>
</dbReference>
<reference evidence="1" key="1">
    <citation type="submission" date="2021-02" db="EMBL/GenBank/DDBJ databases">
        <authorList>
            <person name="Nieuwenhuis M."/>
            <person name="Van De Peppel L.J.J."/>
        </authorList>
    </citation>
    <scope>NUCLEOTIDE SEQUENCE</scope>
    <source>
        <strain evidence="1">D49</strain>
    </source>
</reference>
<accession>A0A9P7FN85</accession>
<evidence type="ECO:0008006" key="3">
    <source>
        <dbReference type="Google" id="ProtNLM"/>
    </source>
</evidence>
<dbReference type="EMBL" id="JABCKI010006207">
    <property type="protein sequence ID" value="KAG5635003.1"/>
    <property type="molecule type" value="Genomic_DNA"/>
</dbReference>